<evidence type="ECO:0000256" key="1">
    <source>
        <dbReference type="SAM" id="MobiDB-lite"/>
    </source>
</evidence>
<protein>
    <submittedName>
        <fullName evidence="2">Uncharacterized protein</fullName>
    </submittedName>
</protein>
<keyword evidence="3" id="KW-1185">Reference proteome</keyword>
<feature type="compositionally biased region" description="Polar residues" evidence="1">
    <location>
        <begin position="56"/>
        <end position="73"/>
    </location>
</feature>
<feature type="region of interest" description="Disordered" evidence="1">
    <location>
        <begin position="1"/>
        <end position="229"/>
    </location>
</feature>
<accession>A0AAW0Z6M4</accession>
<evidence type="ECO:0000313" key="2">
    <source>
        <dbReference type="EMBL" id="KAK8869852.1"/>
    </source>
</evidence>
<name>A0AAW0Z6M4_9TREE</name>
<dbReference type="EMBL" id="JBCAWK010000001">
    <property type="protein sequence ID" value="KAK8869852.1"/>
    <property type="molecule type" value="Genomic_DNA"/>
</dbReference>
<feature type="compositionally biased region" description="Basic and acidic residues" evidence="1">
    <location>
        <begin position="202"/>
        <end position="221"/>
    </location>
</feature>
<feature type="compositionally biased region" description="Basic and acidic residues" evidence="1">
    <location>
        <begin position="165"/>
        <end position="189"/>
    </location>
</feature>
<feature type="region of interest" description="Disordered" evidence="1">
    <location>
        <begin position="293"/>
        <end position="320"/>
    </location>
</feature>
<dbReference type="KEGG" id="kne:92177680"/>
<dbReference type="RefSeq" id="XP_066806098.1">
    <property type="nucleotide sequence ID" value="XM_066943556.1"/>
</dbReference>
<comment type="caution">
    <text evidence="2">The sequence shown here is derived from an EMBL/GenBank/DDBJ whole genome shotgun (WGS) entry which is preliminary data.</text>
</comment>
<reference evidence="2 3" key="1">
    <citation type="journal article" date="2024" name="bioRxiv">
        <title>Comparative genomics of Cryptococcus and Kwoniella reveals pathogenesis evolution and contrasting karyotype dynamics via intercentromeric recombination or chromosome fusion.</title>
        <authorList>
            <person name="Coelho M.A."/>
            <person name="David-Palma M."/>
            <person name="Shea T."/>
            <person name="Bowers K."/>
            <person name="McGinley-Smith S."/>
            <person name="Mohammad A.W."/>
            <person name="Gnirke A."/>
            <person name="Yurkov A.M."/>
            <person name="Nowrousian M."/>
            <person name="Sun S."/>
            <person name="Cuomo C.A."/>
            <person name="Heitman J."/>
        </authorList>
    </citation>
    <scope>NUCLEOTIDE SEQUENCE [LARGE SCALE GENOMIC DNA]</scope>
    <source>
        <strain evidence="2 3">CBS 13917</strain>
    </source>
</reference>
<evidence type="ECO:0000313" key="3">
    <source>
        <dbReference type="Proteomes" id="UP001388673"/>
    </source>
</evidence>
<dbReference type="Proteomes" id="UP001388673">
    <property type="component" value="Unassembled WGS sequence"/>
</dbReference>
<feature type="compositionally biased region" description="Polar residues" evidence="1">
    <location>
        <begin position="20"/>
        <end position="31"/>
    </location>
</feature>
<feature type="compositionally biased region" description="Gly residues" evidence="1">
    <location>
        <begin position="84"/>
        <end position="93"/>
    </location>
</feature>
<gene>
    <name evidence="2" type="ORF">IAR55_000420</name>
</gene>
<feature type="compositionally biased region" description="Basic and acidic residues" evidence="1">
    <location>
        <begin position="114"/>
        <end position="128"/>
    </location>
</feature>
<proteinExistence type="predicted"/>
<organism evidence="2 3">
    <name type="scientific">Kwoniella newhampshirensis</name>
    <dbReference type="NCBI Taxonomy" id="1651941"/>
    <lineage>
        <taxon>Eukaryota</taxon>
        <taxon>Fungi</taxon>
        <taxon>Dikarya</taxon>
        <taxon>Basidiomycota</taxon>
        <taxon>Agaricomycotina</taxon>
        <taxon>Tremellomycetes</taxon>
        <taxon>Tremellales</taxon>
        <taxon>Cryptococcaceae</taxon>
        <taxon>Kwoniella</taxon>
    </lineage>
</organism>
<dbReference type="AlphaFoldDB" id="A0AAW0Z6M4"/>
<feature type="compositionally biased region" description="Basic and acidic residues" evidence="1">
    <location>
        <begin position="74"/>
        <end position="83"/>
    </location>
</feature>
<feature type="compositionally biased region" description="Low complexity" evidence="1">
    <location>
        <begin position="41"/>
        <end position="50"/>
    </location>
</feature>
<dbReference type="GeneID" id="92177680"/>
<sequence length="615" mass="69877">MNGQSAIQQVHKRGGPTHASVGNTRPRQSRAQGLPYGHGGSSASHGAWSSLPPVLETNNGAQRSSQTGTSTVVRNEDGSKHGGQDGVGGGDGGSQTKPKRRQLRSKASLTPDELAEKQRRTEQHERNRIANIAKRQMEADKIAARPSVAAGTEAAATPGLSGQDISDRDRLAVQQKKAEEVQKAQEKQKQTQKGKSAWQIEFEARKERQEKGKKEREEKRQEGRRKRLEWEDEEKKAPYYTPMPEAKKGFEDLSTQLLSRVVRFAEKKYVFLLINKATCSVAGPMIYKTGLETDEIFDDEDEDDDEDDESWKVDPDQPKGPLVPHGYHVGDLMLGLEHDEPTDEAPFGRALKLSFLKDVTKIYDRVYEEGIVEKMVMHRGWGELAEDEPGEEALFSVALAAVTRPNSMCWYTPFPVEWIERGLLPRPDLHLAPSADPTDGNHFWVPEEVCHHVNTDNSFPLICYGTLNRLDYWEGPVRGGHDQQSVSYMTMRERSEFLLKVIRFAHPEAYDETFRKTLSKEALARRESTIWELSQVWINENEEFDEEYDYLDFWDREGRAEIMKNLILDGLPDGMDMARFRFEAFGDMKKGEEYNNLERCKSCGRRMPINSENDS</sequence>
<feature type="compositionally biased region" description="Acidic residues" evidence="1">
    <location>
        <begin position="293"/>
        <end position="309"/>
    </location>
</feature>